<proteinExistence type="predicted"/>
<dbReference type="PANTHER" id="PTHR11439">
    <property type="entry name" value="GAG-POL-RELATED RETROTRANSPOSON"/>
    <property type="match status" value="1"/>
</dbReference>
<organism evidence="1 2">
    <name type="scientific">Nicotiana sylvestris</name>
    <name type="common">Wood tobacco</name>
    <name type="synonym">South American tobacco</name>
    <dbReference type="NCBI Taxonomy" id="4096"/>
    <lineage>
        <taxon>Eukaryota</taxon>
        <taxon>Viridiplantae</taxon>
        <taxon>Streptophyta</taxon>
        <taxon>Embryophyta</taxon>
        <taxon>Tracheophyta</taxon>
        <taxon>Spermatophyta</taxon>
        <taxon>Magnoliopsida</taxon>
        <taxon>eudicotyledons</taxon>
        <taxon>Gunneridae</taxon>
        <taxon>Pentapetalae</taxon>
        <taxon>asterids</taxon>
        <taxon>lamiids</taxon>
        <taxon>Solanales</taxon>
        <taxon>Solanaceae</taxon>
        <taxon>Nicotianoideae</taxon>
        <taxon>Nicotianeae</taxon>
        <taxon>Nicotiana</taxon>
    </lineage>
</organism>
<evidence type="ECO:0000313" key="1">
    <source>
        <dbReference type="Proteomes" id="UP000189701"/>
    </source>
</evidence>
<accession>A0A1U7V6F0</accession>
<protein>
    <submittedName>
        <fullName evidence="2">Uncharacterized protein LOC104214061</fullName>
    </submittedName>
</protein>
<evidence type="ECO:0000313" key="2">
    <source>
        <dbReference type="RefSeq" id="XP_009761968.1"/>
    </source>
</evidence>
<dbReference type="eggNOG" id="KOG0017">
    <property type="taxonomic scope" value="Eukaryota"/>
</dbReference>
<dbReference type="STRING" id="4096.A0A1U7V6F0"/>
<dbReference type="PANTHER" id="PTHR11439:SF486">
    <property type="entry name" value="RLK (RECEPTOR-LIKE KINASE) PROTEIN, PUTATIVE-RELATED"/>
    <property type="match status" value="1"/>
</dbReference>
<sequence length="169" mass="19117">MPVQKESMSDLYLSPKGDNQHLKSTWTLLFKTKDEIFQVIVAFVKKIQRTLIDSSTEPGPVSTTTEAEEQVVEKGYDIEASQVISTPIATTTHPDMDEPGSPLNQTMYRDIIESLLYLTASRPDIKLRVEFCARFKSNLKDSHLKASVIILRYLRGTQDLVLYYLSSNG</sequence>
<reference evidence="2" key="2">
    <citation type="submission" date="2025-08" db="UniProtKB">
        <authorList>
            <consortium name="RefSeq"/>
        </authorList>
    </citation>
    <scope>IDENTIFICATION</scope>
    <source>
        <tissue evidence="2">Leaf</tissue>
    </source>
</reference>
<gene>
    <name evidence="2" type="primary">LOC104214061</name>
</gene>
<reference evidence="1" key="1">
    <citation type="journal article" date="2013" name="Genome Biol.">
        <title>Reference genomes and transcriptomes of Nicotiana sylvestris and Nicotiana tomentosiformis.</title>
        <authorList>
            <person name="Sierro N."/>
            <person name="Battey J.N."/>
            <person name="Ouadi S."/>
            <person name="Bovet L."/>
            <person name="Goepfert S."/>
            <person name="Bakaher N."/>
            <person name="Peitsch M.C."/>
            <person name="Ivanov N.V."/>
        </authorList>
    </citation>
    <scope>NUCLEOTIDE SEQUENCE [LARGE SCALE GENOMIC DNA]</scope>
</reference>
<keyword evidence="1" id="KW-1185">Reference proteome</keyword>
<dbReference type="Proteomes" id="UP000189701">
    <property type="component" value="Unplaced"/>
</dbReference>
<dbReference type="AlphaFoldDB" id="A0A1U7V6F0"/>
<dbReference type="RefSeq" id="XP_009761968.1">
    <property type="nucleotide sequence ID" value="XM_009763666.1"/>
</dbReference>
<name>A0A1U7V6F0_NICSY</name>
<dbReference type="OrthoDB" id="418237at2759"/>